<dbReference type="PANTHER" id="PTHR33755">
    <property type="entry name" value="TOXIN PARE1-RELATED"/>
    <property type="match status" value="1"/>
</dbReference>
<evidence type="ECO:0000313" key="4">
    <source>
        <dbReference type="Proteomes" id="UP000253720"/>
    </source>
</evidence>
<dbReference type="NCBIfam" id="TIGR02385">
    <property type="entry name" value="RelE_StbE"/>
    <property type="match status" value="1"/>
</dbReference>
<dbReference type="InterPro" id="IPR051803">
    <property type="entry name" value="TA_system_RelE-like_toxin"/>
</dbReference>
<evidence type="ECO:0000313" key="3">
    <source>
        <dbReference type="EMBL" id="AXI59179.1"/>
    </source>
</evidence>
<organism evidence="3 4">
    <name type="scientific">Pseudomonas kribbensis</name>
    <dbReference type="NCBI Taxonomy" id="1628086"/>
    <lineage>
        <taxon>Bacteria</taxon>
        <taxon>Pseudomonadati</taxon>
        <taxon>Pseudomonadota</taxon>
        <taxon>Gammaproteobacteria</taxon>
        <taxon>Pseudomonadales</taxon>
        <taxon>Pseudomonadaceae</taxon>
        <taxon>Pseudomonas</taxon>
    </lineage>
</organism>
<keyword evidence="2" id="KW-1277">Toxin-antitoxin system</keyword>
<dbReference type="RefSeq" id="WP_114881019.1">
    <property type="nucleotide sequence ID" value="NZ_CP029608.1"/>
</dbReference>
<dbReference type="Pfam" id="PF05016">
    <property type="entry name" value="ParE_toxin"/>
    <property type="match status" value="1"/>
</dbReference>
<reference evidence="3 4" key="1">
    <citation type="submission" date="2018-05" db="EMBL/GenBank/DDBJ databases">
        <title>Complete genome sequence of Pseudomonas kribbensis 46-2(T).</title>
        <authorList>
            <person name="Jeong H."/>
            <person name="Lee S.-G."/>
            <person name="Rha E."/>
            <person name="Kim H."/>
        </authorList>
    </citation>
    <scope>NUCLEOTIDE SEQUENCE [LARGE SCALE GENOMIC DNA]</scope>
    <source>
        <strain evidence="3 4">46-2</strain>
    </source>
</reference>
<dbReference type="AlphaFoldDB" id="A0A345RIR3"/>
<dbReference type="InterPro" id="IPR007712">
    <property type="entry name" value="RelE/ParE_toxin"/>
</dbReference>
<proteinExistence type="inferred from homology"/>
<accession>A0A345RIR3</accession>
<sequence length="90" mass="10738">MRLVWRQEALDDRDNIMERIGQENPVAAIRLDELFESKGESVRQHPALYKRGIAQDTREIVVTPNYYIIYTIKVDAVEMLRVLHTRRQWL</sequence>
<evidence type="ECO:0000256" key="2">
    <source>
        <dbReference type="ARBA" id="ARBA00022649"/>
    </source>
</evidence>
<gene>
    <name evidence="3" type="ORF">DLD99_01375</name>
</gene>
<protein>
    <submittedName>
        <fullName evidence="3">Type II toxin-antitoxin system mRNA interferase toxin, RelE/StbE family</fullName>
    </submittedName>
</protein>
<dbReference type="KEGG" id="pke:DLD99_01375"/>
<comment type="similarity">
    <text evidence="1">Belongs to the RelE toxin family.</text>
</comment>
<evidence type="ECO:0000256" key="1">
    <source>
        <dbReference type="ARBA" id="ARBA00006226"/>
    </source>
</evidence>
<keyword evidence="4" id="KW-1185">Reference proteome</keyword>
<dbReference type="Gene3D" id="3.30.2310.20">
    <property type="entry name" value="RelE-like"/>
    <property type="match status" value="1"/>
</dbReference>
<dbReference type="EMBL" id="CP029608">
    <property type="protein sequence ID" value="AXI59179.1"/>
    <property type="molecule type" value="Genomic_DNA"/>
</dbReference>
<dbReference type="Proteomes" id="UP000253720">
    <property type="component" value="Chromosome"/>
</dbReference>
<name>A0A345RIR3_9PSED</name>
<dbReference type="InterPro" id="IPR035093">
    <property type="entry name" value="RelE/ParE_toxin_dom_sf"/>
</dbReference>